<protein>
    <submittedName>
        <fullName evidence="1">Uncharacterized protein</fullName>
    </submittedName>
</protein>
<sequence>MFSAGCPACPGLLFFERAPTRRYASPRASRGGVCRAHQAAQRAIERVQEPAVREDWHARTWELVRVPRAPLCRAFSGVAHGRHEAAPPLHLRAGTLRRWRGRMMQHTADGPRFLCHCVASSGRAFPRTLRHLASITACRCAGDALVSKLHRLRGCAEIARPP</sequence>
<evidence type="ECO:0000313" key="2">
    <source>
        <dbReference type="Proteomes" id="UP000703269"/>
    </source>
</evidence>
<keyword evidence="2" id="KW-1185">Reference proteome</keyword>
<proteinExistence type="predicted"/>
<reference evidence="1 2" key="1">
    <citation type="submission" date="2021-08" db="EMBL/GenBank/DDBJ databases">
        <title>Draft Genome Sequence of Phanerochaete sordida strain YK-624.</title>
        <authorList>
            <person name="Mori T."/>
            <person name="Dohra H."/>
            <person name="Suzuki T."/>
            <person name="Kawagishi H."/>
            <person name="Hirai H."/>
        </authorList>
    </citation>
    <scope>NUCLEOTIDE SEQUENCE [LARGE SCALE GENOMIC DNA]</scope>
    <source>
        <strain evidence="1 2">YK-624</strain>
    </source>
</reference>
<dbReference type="AlphaFoldDB" id="A0A9P3LMM4"/>
<accession>A0A9P3LMM4</accession>
<evidence type="ECO:0000313" key="1">
    <source>
        <dbReference type="EMBL" id="GJE99507.1"/>
    </source>
</evidence>
<gene>
    <name evidence="1" type="ORF">PsYK624_157730</name>
</gene>
<organism evidence="1 2">
    <name type="scientific">Phanerochaete sordida</name>
    <dbReference type="NCBI Taxonomy" id="48140"/>
    <lineage>
        <taxon>Eukaryota</taxon>
        <taxon>Fungi</taxon>
        <taxon>Dikarya</taxon>
        <taxon>Basidiomycota</taxon>
        <taxon>Agaricomycotina</taxon>
        <taxon>Agaricomycetes</taxon>
        <taxon>Polyporales</taxon>
        <taxon>Phanerochaetaceae</taxon>
        <taxon>Phanerochaete</taxon>
    </lineage>
</organism>
<dbReference type="EMBL" id="BPQB01000111">
    <property type="protein sequence ID" value="GJE99507.1"/>
    <property type="molecule type" value="Genomic_DNA"/>
</dbReference>
<comment type="caution">
    <text evidence="1">The sequence shown here is derived from an EMBL/GenBank/DDBJ whole genome shotgun (WGS) entry which is preliminary data.</text>
</comment>
<dbReference type="Proteomes" id="UP000703269">
    <property type="component" value="Unassembled WGS sequence"/>
</dbReference>
<name>A0A9P3LMM4_9APHY</name>